<name>A0A8B4H809_9CORY</name>
<gene>
    <name evidence="3" type="primary">cysY</name>
    <name evidence="3" type="ORF">NCTC10254_01602</name>
</gene>
<comment type="caution">
    <text evidence="3">The sequence shown here is derived from an EMBL/GenBank/DDBJ whole genome shotgun (WGS) entry which is preliminary data.</text>
</comment>
<dbReference type="EC" id="4.99.1.4" evidence="3"/>
<proteinExistence type="predicted"/>
<protein>
    <submittedName>
        <fullName evidence="3">Sirohydrochlorin ferrochelatase</fullName>
        <ecNumber evidence="3">4.99.1.4</ecNumber>
    </submittedName>
</protein>
<dbReference type="SUPFAM" id="SSF53800">
    <property type="entry name" value="Chelatase"/>
    <property type="match status" value="1"/>
</dbReference>
<dbReference type="InterPro" id="IPR002762">
    <property type="entry name" value="CbiX-like"/>
</dbReference>
<dbReference type="EMBL" id="UARK01000011">
    <property type="protein sequence ID" value="SPW28656.1"/>
    <property type="molecule type" value="Genomic_DNA"/>
</dbReference>
<reference evidence="3 4" key="1">
    <citation type="submission" date="2018-06" db="EMBL/GenBank/DDBJ databases">
        <authorList>
            <consortium name="Pathogen Informatics"/>
            <person name="Doyle S."/>
        </authorList>
    </citation>
    <scope>NUCLEOTIDE SEQUENCE [LARGE SCALE GENOMIC DNA]</scope>
    <source>
        <strain evidence="3 4">NCTC10254</strain>
    </source>
</reference>
<dbReference type="PANTHER" id="PTHR33542">
    <property type="entry name" value="SIROHYDROCHLORIN FERROCHELATASE, CHLOROPLASTIC"/>
    <property type="match status" value="1"/>
</dbReference>
<keyword evidence="2 3" id="KW-0456">Lyase</keyword>
<evidence type="ECO:0000313" key="4">
    <source>
        <dbReference type="Proteomes" id="UP000249886"/>
    </source>
</evidence>
<dbReference type="GO" id="GO:0046872">
    <property type="term" value="F:metal ion binding"/>
    <property type="evidence" value="ECO:0007669"/>
    <property type="project" value="UniProtKB-KW"/>
</dbReference>
<dbReference type="GeneID" id="84573550"/>
<dbReference type="Gene3D" id="3.40.50.1400">
    <property type="match status" value="1"/>
</dbReference>
<evidence type="ECO:0000313" key="3">
    <source>
        <dbReference type="EMBL" id="SPW28656.1"/>
    </source>
</evidence>
<dbReference type="CDD" id="cd03416">
    <property type="entry name" value="CbiX_SirB_N"/>
    <property type="match status" value="1"/>
</dbReference>
<evidence type="ECO:0000256" key="2">
    <source>
        <dbReference type="ARBA" id="ARBA00023239"/>
    </source>
</evidence>
<dbReference type="AlphaFoldDB" id="A0A8B4H809"/>
<dbReference type="RefSeq" id="WP_225866026.1">
    <property type="nucleotide sequence ID" value="NZ_CP050134.2"/>
</dbReference>
<accession>A0A8B4H809</accession>
<dbReference type="GO" id="GO:0051266">
    <property type="term" value="F:sirohydrochlorin ferrochelatase activity"/>
    <property type="evidence" value="ECO:0007669"/>
    <property type="project" value="UniProtKB-EC"/>
</dbReference>
<dbReference type="InterPro" id="IPR050963">
    <property type="entry name" value="Sirohydro_Cobaltochel/CbiX"/>
</dbReference>
<evidence type="ECO:0000256" key="1">
    <source>
        <dbReference type="ARBA" id="ARBA00022723"/>
    </source>
</evidence>
<dbReference type="Proteomes" id="UP000249886">
    <property type="component" value="Unassembled WGS sequence"/>
</dbReference>
<organism evidence="3 4">
    <name type="scientific">Corynebacterium matruchotii</name>
    <dbReference type="NCBI Taxonomy" id="43768"/>
    <lineage>
        <taxon>Bacteria</taxon>
        <taxon>Bacillati</taxon>
        <taxon>Actinomycetota</taxon>
        <taxon>Actinomycetes</taxon>
        <taxon>Mycobacteriales</taxon>
        <taxon>Corynebacteriaceae</taxon>
        <taxon>Corynebacterium</taxon>
    </lineage>
</organism>
<sequence>MTPACPGAGVPGVILLAHGSRHRRAAAGINQLAAAVHRHTGRHTVAAHLSFHDHTFDHACHQLRSRGHTRATVVPLLFTNAYHHTIDVPNTVAKEDQLDITITPGLGTGPAVAELLRSQIPAGAHPILYAVGSSRPEANRSVEKLAHTIGGEPLFATRGTPTGRTLDDIRTTHHRVHILPLFVSHGLLLDQLRTHHPPTEHLSYSPPLMGKLATIVKRRLQCSSSSQAHSHN</sequence>
<dbReference type="PANTHER" id="PTHR33542:SF3">
    <property type="entry name" value="SIROHYDROCHLORIN FERROCHELATASE, CHLOROPLASTIC"/>
    <property type="match status" value="1"/>
</dbReference>
<keyword evidence="1" id="KW-0479">Metal-binding</keyword>
<dbReference type="Pfam" id="PF01903">
    <property type="entry name" value="CbiX"/>
    <property type="match status" value="1"/>
</dbReference>